<comment type="caution">
    <text evidence="2">The sequence shown here is derived from an EMBL/GenBank/DDBJ whole genome shotgun (WGS) entry which is preliminary data.</text>
</comment>
<gene>
    <name evidence="2" type="ORF">D5F01_LYC20793</name>
</gene>
<proteinExistence type="predicted"/>
<evidence type="ECO:0000313" key="2">
    <source>
        <dbReference type="EMBL" id="KAE8280239.1"/>
    </source>
</evidence>
<evidence type="ECO:0000313" key="3">
    <source>
        <dbReference type="Proteomes" id="UP000424527"/>
    </source>
</evidence>
<dbReference type="Proteomes" id="UP000424527">
    <property type="component" value="Unassembled WGS sequence"/>
</dbReference>
<keyword evidence="3" id="KW-1185">Reference proteome</keyword>
<feature type="compositionally biased region" description="Basic and acidic residues" evidence="1">
    <location>
        <begin position="361"/>
        <end position="370"/>
    </location>
</feature>
<reference evidence="2 3" key="1">
    <citation type="submission" date="2019-07" db="EMBL/GenBank/DDBJ databases">
        <title>Chromosome genome assembly for large yellow croaker.</title>
        <authorList>
            <person name="Xiao S."/>
        </authorList>
    </citation>
    <scope>NUCLEOTIDE SEQUENCE [LARGE SCALE GENOMIC DNA]</scope>
    <source>
        <strain evidence="2">JMULYC20181020</strain>
        <tissue evidence="2">Muscle</tissue>
    </source>
</reference>
<organism evidence="2 3">
    <name type="scientific">Larimichthys crocea</name>
    <name type="common">Large yellow croaker</name>
    <name type="synonym">Pseudosciaena crocea</name>
    <dbReference type="NCBI Taxonomy" id="215358"/>
    <lineage>
        <taxon>Eukaryota</taxon>
        <taxon>Metazoa</taxon>
        <taxon>Chordata</taxon>
        <taxon>Craniata</taxon>
        <taxon>Vertebrata</taxon>
        <taxon>Euteleostomi</taxon>
        <taxon>Actinopterygii</taxon>
        <taxon>Neopterygii</taxon>
        <taxon>Teleostei</taxon>
        <taxon>Neoteleostei</taxon>
        <taxon>Acanthomorphata</taxon>
        <taxon>Eupercaria</taxon>
        <taxon>Sciaenidae</taxon>
        <taxon>Larimichthys</taxon>
    </lineage>
</organism>
<dbReference type="EMBL" id="REGW02000021">
    <property type="protein sequence ID" value="KAE8280239.1"/>
    <property type="molecule type" value="Genomic_DNA"/>
</dbReference>
<sequence>MRLVPETVSITGERRGGSPSVKRAEFTVPSTVLREAEEALDNADDAHHDSACLNCHSRVEYVPCLYCKRSFKASEFWKHALLEIAERGNRVPAWQSETPSLRQCLSPVPLCPGPLNLDLSRILGTIPDDLVTLDCLFGVASQGQECCFVQYKPNEKHKKCASLKVEPVQQINMFTQTLRDKSMPIDVCLQTRVPSLKKILWIRVSLAEVMELSLEHLWLIRGIVQLDRSKQRRATITIDDHSLEPCFLDPRSQLLCPHPDRTPTKEERAMRATMIKRDEHHEERDEIAFGVTRKRKVRNVKEDNVSNAAGVPPPHKKSKPPRRSHAVSLDPEPREPGDEEEDKRGCRMPQKLSWNTNQDEIQARREKSNEHCVQYEISSSAF</sequence>
<feature type="region of interest" description="Disordered" evidence="1">
    <location>
        <begin position="1"/>
        <end position="22"/>
    </location>
</feature>
<evidence type="ECO:0000256" key="1">
    <source>
        <dbReference type="SAM" id="MobiDB-lite"/>
    </source>
</evidence>
<feature type="compositionally biased region" description="Basic residues" evidence="1">
    <location>
        <begin position="314"/>
        <end position="325"/>
    </location>
</feature>
<feature type="region of interest" description="Disordered" evidence="1">
    <location>
        <begin position="300"/>
        <end position="382"/>
    </location>
</feature>
<dbReference type="AlphaFoldDB" id="A0A6G0HLW7"/>
<protein>
    <submittedName>
        <fullName evidence="2">Uncharacterized protein</fullName>
    </submittedName>
</protein>
<accession>A0A6G0HLW7</accession>
<name>A0A6G0HLW7_LARCR</name>